<dbReference type="NCBIfam" id="TIGR03085">
    <property type="entry name" value="TIGR03085 family metal-binding protein"/>
    <property type="match status" value="1"/>
</dbReference>
<evidence type="ECO:0000313" key="1">
    <source>
        <dbReference type="EMBL" id="TPG19764.1"/>
    </source>
</evidence>
<dbReference type="AlphaFoldDB" id="A0A502D4A8"/>
<proteinExistence type="predicted"/>
<protein>
    <submittedName>
        <fullName evidence="1">TIGR03085 family protein</fullName>
    </submittedName>
</protein>
<organism evidence="1 2">
    <name type="scientific">Pedococcus bigeumensis</name>
    <dbReference type="NCBI Taxonomy" id="433644"/>
    <lineage>
        <taxon>Bacteria</taxon>
        <taxon>Bacillati</taxon>
        <taxon>Actinomycetota</taxon>
        <taxon>Actinomycetes</taxon>
        <taxon>Micrococcales</taxon>
        <taxon>Intrasporangiaceae</taxon>
        <taxon>Pedococcus</taxon>
    </lineage>
</organism>
<evidence type="ECO:0000313" key="2">
    <source>
        <dbReference type="Proteomes" id="UP000317722"/>
    </source>
</evidence>
<gene>
    <name evidence="1" type="ORF">EAH86_04880</name>
</gene>
<comment type="caution">
    <text evidence="1">The sequence shown here is derived from an EMBL/GenBank/DDBJ whole genome shotgun (WGS) entry which is preliminary data.</text>
</comment>
<dbReference type="SUPFAM" id="SSF109854">
    <property type="entry name" value="DinB/YfiT-like putative metalloenzymes"/>
    <property type="match status" value="1"/>
</dbReference>
<accession>A0A502D4A8</accession>
<dbReference type="RefSeq" id="WP_140737415.1">
    <property type="nucleotide sequence ID" value="NZ_RCZM01000001.1"/>
</dbReference>
<dbReference type="EMBL" id="RCZM01000001">
    <property type="protein sequence ID" value="TPG19764.1"/>
    <property type="molecule type" value="Genomic_DNA"/>
</dbReference>
<dbReference type="OrthoDB" id="3268903at2"/>
<keyword evidence="2" id="KW-1185">Reference proteome</keyword>
<dbReference type="InterPro" id="IPR017519">
    <property type="entry name" value="CHP03085"/>
</dbReference>
<dbReference type="Proteomes" id="UP000317722">
    <property type="component" value="Unassembled WGS sequence"/>
</dbReference>
<name>A0A502D4A8_9MICO</name>
<dbReference type="NCBIfam" id="TIGR03083">
    <property type="entry name" value="maleylpyruvate isomerase family mycothiol-dependent enzyme"/>
    <property type="match status" value="1"/>
</dbReference>
<dbReference type="InterPro" id="IPR017517">
    <property type="entry name" value="Maleyloyr_isom"/>
</dbReference>
<sequence length="214" mass="23524">MTHLAQLERDALCDTFVAMGPNAPTLCSPWTTADLAAHLVVRERRPDLAPGIWLPPLASRLESGMEEYAAKPWPELVELVRSGPPKWSPAQFAGVDDAFNFIEYFIHHEDVLRGDETVGPQRELSPRESRALWKMLSRMAKVFFRRSPVGVVLRTPEGQSLEARSATELGTVVLEGTPAELMLAAYGRHRVADLEVTGGESAVDALWAAPLGLT</sequence>
<reference evidence="1 2" key="1">
    <citation type="journal article" date="2019" name="Environ. Microbiol.">
        <title>Species interactions and distinct microbial communities in high Arctic permafrost affected cryosols are associated with the CH4 and CO2 gas fluxes.</title>
        <authorList>
            <person name="Altshuler I."/>
            <person name="Hamel J."/>
            <person name="Turney S."/>
            <person name="Magnuson E."/>
            <person name="Levesque R."/>
            <person name="Greer C."/>
            <person name="Whyte L.G."/>
        </authorList>
    </citation>
    <scope>NUCLEOTIDE SEQUENCE [LARGE SCALE GENOMIC DNA]</scope>
    <source>
        <strain evidence="1 2">S9.3A</strain>
    </source>
</reference>
<dbReference type="InterPro" id="IPR034660">
    <property type="entry name" value="DinB/YfiT-like"/>
</dbReference>